<dbReference type="Pfam" id="PF12704">
    <property type="entry name" value="MacB_PCD"/>
    <property type="match status" value="1"/>
</dbReference>
<evidence type="ECO:0000256" key="5">
    <source>
        <dbReference type="ARBA" id="ARBA00022989"/>
    </source>
</evidence>
<evidence type="ECO:0000256" key="3">
    <source>
        <dbReference type="ARBA" id="ARBA00022475"/>
    </source>
</evidence>
<dbReference type="PANTHER" id="PTHR30489">
    <property type="entry name" value="LIPOPROTEIN-RELEASING SYSTEM TRANSMEMBRANE PROTEIN LOLE"/>
    <property type="match status" value="1"/>
</dbReference>
<evidence type="ECO:0000256" key="6">
    <source>
        <dbReference type="ARBA" id="ARBA00023136"/>
    </source>
</evidence>
<dbReference type="AlphaFoldDB" id="A0A368ZWA6"/>
<keyword evidence="3" id="KW-1003">Cell membrane</keyword>
<reference evidence="10 11" key="1">
    <citation type="submission" date="2018-07" db="EMBL/GenBank/DDBJ databases">
        <title>Genomic Encyclopedia of Type Strains, Phase IV (KMG-IV): sequencing the most valuable type-strain genomes for metagenomic binning, comparative biology and taxonomic classification.</title>
        <authorList>
            <person name="Goeker M."/>
        </authorList>
    </citation>
    <scope>NUCLEOTIDE SEQUENCE [LARGE SCALE GENOMIC DNA]</scope>
    <source>
        <strain evidence="10 11">DSM 21410</strain>
    </source>
</reference>
<dbReference type="GO" id="GO:0098797">
    <property type="term" value="C:plasma membrane protein complex"/>
    <property type="evidence" value="ECO:0007669"/>
    <property type="project" value="TreeGrafter"/>
</dbReference>
<evidence type="ECO:0000256" key="1">
    <source>
        <dbReference type="ARBA" id="ARBA00004651"/>
    </source>
</evidence>
<evidence type="ECO:0000256" key="7">
    <source>
        <dbReference type="SAM" id="Phobius"/>
    </source>
</evidence>
<evidence type="ECO:0000259" key="8">
    <source>
        <dbReference type="Pfam" id="PF02687"/>
    </source>
</evidence>
<protein>
    <submittedName>
        <fullName evidence="10">Lipoprotein-releasing system permease protein</fullName>
    </submittedName>
</protein>
<evidence type="ECO:0000259" key="9">
    <source>
        <dbReference type="Pfam" id="PF12704"/>
    </source>
</evidence>
<evidence type="ECO:0000313" key="10">
    <source>
        <dbReference type="EMBL" id="RCX01225.1"/>
    </source>
</evidence>
<feature type="domain" description="MacB-like periplasmic core" evidence="9">
    <location>
        <begin position="32"/>
        <end position="250"/>
    </location>
</feature>
<evidence type="ECO:0000256" key="2">
    <source>
        <dbReference type="ARBA" id="ARBA00005236"/>
    </source>
</evidence>
<dbReference type="InterPro" id="IPR051447">
    <property type="entry name" value="Lipoprotein-release_system"/>
</dbReference>
<feature type="transmembrane region" description="Helical" evidence="7">
    <location>
        <begin position="280"/>
        <end position="305"/>
    </location>
</feature>
<dbReference type="RefSeq" id="WP_037358563.1">
    <property type="nucleotide sequence ID" value="NZ_BHZF01000003.1"/>
</dbReference>
<keyword evidence="5 7" id="KW-1133">Transmembrane helix</keyword>
<dbReference type="PANTHER" id="PTHR30489:SF0">
    <property type="entry name" value="LIPOPROTEIN-RELEASING SYSTEM TRANSMEMBRANE PROTEIN LOLE"/>
    <property type="match status" value="1"/>
</dbReference>
<feature type="domain" description="ABC3 transporter permease C-terminal" evidence="8">
    <location>
        <begin position="282"/>
        <end position="406"/>
    </location>
</feature>
<dbReference type="EMBL" id="QPJS01000007">
    <property type="protein sequence ID" value="RCX01225.1"/>
    <property type="molecule type" value="Genomic_DNA"/>
</dbReference>
<evidence type="ECO:0000256" key="4">
    <source>
        <dbReference type="ARBA" id="ARBA00022692"/>
    </source>
</evidence>
<feature type="transmembrane region" description="Helical" evidence="7">
    <location>
        <begin position="379"/>
        <end position="399"/>
    </location>
</feature>
<accession>A0A368ZWA6</accession>
<feature type="transmembrane region" description="Helical" evidence="7">
    <location>
        <begin position="28"/>
        <end position="53"/>
    </location>
</feature>
<dbReference type="GO" id="GO:0044874">
    <property type="term" value="P:lipoprotein localization to outer membrane"/>
    <property type="evidence" value="ECO:0007669"/>
    <property type="project" value="TreeGrafter"/>
</dbReference>
<dbReference type="InterPro" id="IPR025857">
    <property type="entry name" value="MacB_PCD"/>
</dbReference>
<feature type="transmembrane region" description="Helical" evidence="7">
    <location>
        <begin position="326"/>
        <end position="352"/>
    </location>
</feature>
<comment type="caution">
    <text evidence="10">The sequence shown here is derived from an EMBL/GenBank/DDBJ whole genome shotgun (WGS) entry which is preliminary data.</text>
</comment>
<keyword evidence="4 7" id="KW-0812">Transmembrane</keyword>
<comment type="subcellular location">
    <subcellularLocation>
        <location evidence="1">Cell membrane</location>
        <topology evidence="1">Multi-pass membrane protein</topology>
    </subcellularLocation>
</comment>
<name>A0A368ZWA6_9FLAO</name>
<sequence>MNNWRLSLFLGRRLSFSKSESNSFSGPVVRLVTMAVAVCCVVMLIAIVTGTGLQQEIKNKIYSFRGHIQVKKYIDESDLRESESIKLTDEMLLAISSHEAVKFIQSSAYRTAVVKSSEFFDGVVLKGIDRDFNSENLGFYLQEGRIFSMTEKDISDSLVISSHLARVLAVSLGDRVAVYFIRESPKPPLLRYLYISGIYETGVEDVDKQFAYADMRLIREVNRWNENEVGSLEIFLKKGYDPQMVAFELEGLLPYDLQAQPAEDAFRQLFQWMSLFDINILIIIIVMVVISAINLSSALMILIVERTRMIGMLKALGAENGLIFKIFLFKAFVILSRGLLMGNLVALGYALIQKKFKLIKLDQTAYFVDSVPVYFQWNWILYVNAGTLLICLLMMLLPVRYISRIPATKVLKFE</sequence>
<dbReference type="InterPro" id="IPR003838">
    <property type="entry name" value="ABC3_permease_C"/>
</dbReference>
<organism evidence="10 11">
    <name type="scientific">Schleiferia thermophila</name>
    <dbReference type="NCBI Taxonomy" id="884107"/>
    <lineage>
        <taxon>Bacteria</taxon>
        <taxon>Pseudomonadati</taxon>
        <taxon>Bacteroidota</taxon>
        <taxon>Flavobacteriia</taxon>
        <taxon>Flavobacteriales</taxon>
        <taxon>Schleiferiaceae</taxon>
        <taxon>Schleiferia</taxon>
    </lineage>
</organism>
<dbReference type="Proteomes" id="UP000253517">
    <property type="component" value="Unassembled WGS sequence"/>
</dbReference>
<dbReference type="Pfam" id="PF02687">
    <property type="entry name" value="FtsX"/>
    <property type="match status" value="1"/>
</dbReference>
<comment type="similarity">
    <text evidence="2">Belongs to the ABC-4 integral membrane protein family. LolC/E subfamily.</text>
</comment>
<keyword evidence="6 7" id="KW-0472">Membrane</keyword>
<evidence type="ECO:0000313" key="11">
    <source>
        <dbReference type="Proteomes" id="UP000253517"/>
    </source>
</evidence>
<proteinExistence type="inferred from homology"/>
<keyword evidence="11" id="KW-1185">Reference proteome</keyword>
<keyword evidence="10" id="KW-0449">Lipoprotein</keyword>
<gene>
    <name evidence="10" type="ORF">DES35_10738</name>
</gene>